<gene>
    <name evidence="2" type="ORF">J2X98_004395</name>
</gene>
<feature type="region of interest" description="Disordered" evidence="1">
    <location>
        <begin position="68"/>
        <end position="87"/>
    </location>
</feature>
<organism evidence="2 3">
    <name type="scientific">Pseudarthrobacter enclensis</name>
    <dbReference type="NCBI Taxonomy" id="993070"/>
    <lineage>
        <taxon>Bacteria</taxon>
        <taxon>Bacillati</taxon>
        <taxon>Actinomycetota</taxon>
        <taxon>Actinomycetes</taxon>
        <taxon>Micrococcales</taxon>
        <taxon>Micrococcaceae</taxon>
        <taxon>Pseudarthrobacter</taxon>
    </lineage>
</organism>
<protein>
    <recommendedName>
        <fullName evidence="4">Anti-sigma factor NepR domain-containing protein</fullName>
    </recommendedName>
</protein>
<feature type="region of interest" description="Disordered" evidence="1">
    <location>
        <begin position="1"/>
        <end position="33"/>
    </location>
</feature>
<reference evidence="2 3" key="1">
    <citation type="submission" date="2023-07" db="EMBL/GenBank/DDBJ databases">
        <title>Sorghum-associated microbial communities from plants grown in Nebraska, USA.</title>
        <authorList>
            <person name="Schachtman D."/>
        </authorList>
    </citation>
    <scope>NUCLEOTIDE SEQUENCE [LARGE SCALE GENOMIC DNA]</scope>
    <source>
        <strain evidence="2 3">CC222</strain>
    </source>
</reference>
<accession>A0ABT9RZX1</accession>
<evidence type="ECO:0008006" key="4">
    <source>
        <dbReference type="Google" id="ProtNLM"/>
    </source>
</evidence>
<evidence type="ECO:0000313" key="2">
    <source>
        <dbReference type="EMBL" id="MDP9890781.1"/>
    </source>
</evidence>
<proteinExistence type="predicted"/>
<name>A0ABT9RZX1_9MICC</name>
<dbReference type="EMBL" id="JAUSRE010000038">
    <property type="protein sequence ID" value="MDP9890781.1"/>
    <property type="molecule type" value="Genomic_DNA"/>
</dbReference>
<keyword evidence="3" id="KW-1185">Reference proteome</keyword>
<sequence length="87" mass="9203">MTELTEPDDAAAQPAPEWPEEATGETGQGITDPDVARSVARLLDIPRLPAAEHEAIYNALHDDLLATLNSDPTDSIRAATDPGRGEA</sequence>
<evidence type="ECO:0000256" key="1">
    <source>
        <dbReference type="SAM" id="MobiDB-lite"/>
    </source>
</evidence>
<dbReference type="Proteomes" id="UP001226577">
    <property type="component" value="Unassembled WGS sequence"/>
</dbReference>
<dbReference type="RefSeq" id="WP_141940829.1">
    <property type="nucleotide sequence ID" value="NZ_JAUSRE010000038.1"/>
</dbReference>
<evidence type="ECO:0000313" key="3">
    <source>
        <dbReference type="Proteomes" id="UP001226577"/>
    </source>
</evidence>
<comment type="caution">
    <text evidence="2">The sequence shown here is derived from an EMBL/GenBank/DDBJ whole genome shotgun (WGS) entry which is preliminary data.</text>
</comment>